<feature type="non-terminal residue" evidence="1">
    <location>
        <position position="71"/>
    </location>
</feature>
<name>X1L9Q6_9ZZZZ</name>
<evidence type="ECO:0000313" key="1">
    <source>
        <dbReference type="EMBL" id="GAH90883.1"/>
    </source>
</evidence>
<gene>
    <name evidence="1" type="ORF">S03H2_71413</name>
</gene>
<protein>
    <submittedName>
        <fullName evidence="1">Uncharacterized protein</fullName>
    </submittedName>
</protein>
<accession>X1L9Q6</accession>
<reference evidence="1" key="1">
    <citation type="journal article" date="2014" name="Front. Microbiol.">
        <title>High frequency of phylogenetically diverse reductive dehalogenase-homologous genes in deep subseafloor sedimentary metagenomes.</title>
        <authorList>
            <person name="Kawai M."/>
            <person name="Futagami T."/>
            <person name="Toyoda A."/>
            <person name="Takaki Y."/>
            <person name="Nishi S."/>
            <person name="Hori S."/>
            <person name="Arai W."/>
            <person name="Tsubouchi T."/>
            <person name="Morono Y."/>
            <person name="Uchiyama I."/>
            <person name="Ito T."/>
            <person name="Fujiyama A."/>
            <person name="Inagaki F."/>
            <person name="Takami H."/>
        </authorList>
    </citation>
    <scope>NUCLEOTIDE SEQUENCE</scope>
    <source>
        <strain evidence="1">Expedition CK06-06</strain>
    </source>
</reference>
<comment type="caution">
    <text evidence="1">The sequence shown here is derived from an EMBL/GenBank/DDBJ whole genome shotgun (WGS) entry which is preliminary data.</text>
</comment>
<dbReference type="AlphaFoldDB" id="X1L9Q6"/>
<organism evidence="1">
    <name type="scientific">marine sediment metagenome</name>
    <dbReference type="NCBI Taxonomy" id="412755"/>
    <lineage>
        <taxon>unclassified sequences</taxon>
        <taxon>metagenomes</taxon>
        <taxon>ecological metagenomes</taxon>
    </lineage>
</organism>
<sequence length="71" mass="8602">MTFPNLKDVLSITAEAMRFVHDEVVKRLNEGKWFEQIYYEMLEIFPEKFKKHNALIPIYGCYRFAIHATYR</sequence>
<dbReference type="EMBL" id="BARU01047786">
    <property type="protein sequence ID" value="GAH90883.1"/>
    <property type="molecule type" value="Genomic_DNA"/>
</dbReference>
<proteinExistence type="predicted"/>